<dbReference type="FunFam" id="3.30.160.60:FF:002343">
    <property type="entry name" value="Zinc finger protein 33A"/>
    <property type="match status" value="1"/>
</dbReference>
<comment type="caution">
    <text evidence="10">The sequence shown here is derived from an EMBL/GenBank/DDBJ whole genome shotgun (WGS) entry which is preliminary data.</text>
</comment>
<organism evidence="10 11">
    <name type="scientific">Puccinia graminis f. sp. tritici</name>
    <dbReference type="NCBI Taxonomy" id="56615"/>
    <lineage>
        <taxon>Eukaryota</taxon>
        <taxon>Fungi</taxon>
        <taxon>Dikarya</taxon>
        <taxon>Basidiomycota</taxon>
        <taxon>Pucciniomycotina</taxon>
        <taxon>Pucciniomycetes</taxon>
        <taxon>Pucciniales</taxon>
        <taxon>Pucciniaceae</taxon>
        <taxon>Puccinia</taxon>
    </lineage>
</organism>
<proteinExistence type="predicted"/>
<feature type="compositionally biased region" description="Polar residues" evidence="8">
    <location>
        <begin position="463"/>
        <end position="480"/>
    </location>
</feature>
<accession>A0A5B0NF46</accession>
<keyword evidence="5" id="KW-0862">Zinc</keyword>
<dbReference type="PROSITE" id="PS50157">
    <property type="entry name" value="ZINC_FINGER_C2H2_2"/>
    <property type="match status" value="2"/>
</dbReference>
<keyword evidence="3" id="KW-0677">Repeat</keyword>
<feature type="compositionally biased region" description="Low complexity" evidence="8">
    <location>
        <begin position="481"/>
        <end position="492"/>
    </location>
</feature>
<keyword evidence="4 7" id="KW-0863">Zinc-finger</keyword>
<name>A0A5B0NF46_PUCGR</name>
<evidence type="ECO:0000256" key="1">
    <source>
        <dbReference type="ARBA" id="ARBA00004123"/>
    </source>
</evidence>
<feature type="domain" description="C2H2-type" evidence="9">
    <location>
        <begin position="598"/>
        <end position="628"/>
    </location>
</feature>
<feature type="compositionally biased region" description="Basic and acidic residues" evidence="8">
    <location>
        <begin position="249"/>
        <end position="261"/>
    </location>
</feature>
<feature type="compositionally biased region" description="Polar residues" evidence="8">
    <location>
        <begin position="262"/>
        <end position="272"/>
    </location>
</feature>
<dbReference type="PROSITE" id="PS00028">
    <property type="entry name" value="ZINC_FINGER_C2H2_1"/>
    <property type="match status" value="2"/>
</dbReference>
<evidence type="ECO:0000313" key="11">
    <source>
        <dbReference type="Proteomes" id="UP000324748"/>
    </source>
</evidence>
<evidence type="ECO:0000256" key="6">
    <source>
        <dbReference type="ARBA" id="ARBA00023242"/>
    </source>
</evidence>
<dbReference type="GO" id="GO:0000978">
    <property type="term" value="F:RNA polymerase II cis-regulatory region sequence-specific DNA binding"/>
    <property type="evidence" value="ECO:0007669"/>
    <property type="project" value="InterPro"/>
</dbReference>
<protein>
    <submittedName>
        <fullName evidence="10">Zf-C2H2 Zinc finger, C2H2 type, variant 2</fullName>
    </submittedName>
</protein>
<keyword evidence="6" id="KW-0539">Nucleus</keyword>
<feature type="compositionally biased region" description="Polar residues" evidence="8">
    <location>
        <begin position="280"/>
        <end position="314"/>
    </location>
</feature>
<dbReference type="InterPro" id="IPR036236">
    <property type="entry name" value="Znf_C2H2_sf"/>
</dbReference>
<dbReference type="GO" id="GO:0000981">
    <property type="term" value="F:DNA-binding transcription factor activity, RNA polymerase II-specific"/>
    <property type="evidence" value="ECO:0007669"/>
    <property type="project" value="InterPro"/>
</dbReference>
<evidence type="ECO:0000256" key="8">
    <source>
        <dbReference type="SAM" id="MobiDB-lite"/>
    </source>
</evidence>
<evidence type="ECO:0000256" key="5">
    <source>
        <dbReference type="ARBA" id="ARBA00022833"/>
    </source>
</evidence>
<evidence type="ECO:0000313" key="10">
    <source>
        <dbReference type="EMBL" id="KAA1087184.1"/>
    </source>
</evidence>
<dbReference type="Pfam" id="PF00096">
    <property type="entry name" value="zf-C2H2"/>
    <property type="match status" value="2"/>
</dbReference>
<evidence type="ECO:0000256" key="3">
    <source>
        <dbReference type="ARBA" id="ARBA00022737"/>
    </source>
</evidence>
<dbReference type="EMBL" id="VSWC01000105">
    <property type="protein sequence ID" value="KAA1087184.1"/>
    <property type="molecule type" value="Genomic_DNA"/>
</dbReference>
<keyword evidence="2" id="KW-0479">Metal-binding</keyword>
<keyword evidence="11" id="KW-1185">Reference proteome</keyword>
<dbReference type="Gene3D" id="3.30.160.60">
    <property type="entry name" value="Classic Zinc Finger"/>
    <property type="match status" value="2"/>
</dbReference>
<gene>
    <name evidence="10" type="primary">MSN4_3</name>
    <name evidence="10" type="ORF">PGT21_024667</name>
</gene>
<dbReference type="SUPFAM" id="SSF57667">
    <property type="entry name" value="beta-beta-alpha zinc fingers"/>
    <property type="match status" value="1"/>
</dbReference>
<dbReference type="InterPro" id="IPR013087">
    <property type="entry name" value="Znf_C2H2_type"/>
</dbReference>
<evidence type="ECO:0000259" key="9">
    <source>
        <dbReference type="PROSITE" id="PS50157"/>
    </source>
</evidence>
<feature type="domain" description="C2H2-type" evidence="9">
    <location>
        <begin position="629"/>
        <end position="658"/>
    </location>
</feature>
<dbReference type="PANTHER" id="PTHR40626">
    <property type="entry name" value="MIP31509P"/>
    <property type="match status" value="1"/>
</dbReference>
<feature type="compositionally biased region" description="Polar residues" evidence="8">
    <location>
        <begin position="506"/>
        <end position="521"/>
    </location>
</feature>
<dbReference type="InterPro" id="IPR051059">
    <property type="entry name" value="VerF-like"/>
</dbReference>
<evidence type="ECO:0000256" key="7">
    <source>
        <dbReference type="PROSITE-ProRule" id="PRU00042"/>
    </source>
</evidence>
<dbReference type="AlphaFoldDB" id="A0A5B0NF46"/>
<dbReference type="GO" id="GO:0000785">
    <property type="term" value="C:chromatin"/>
    <property type="evidence" value="ECO:0007669"/>
    <property type="project" value="TreeGrafter"/>
</dbReference>
<feature type="region of interest" description="Disordered" evidence="8">
    <location>
        <begin position="458"/>
        <end position="554"/>
    </location>
</feature>
<dbReference type="OrthoDB" id="6365676at2759"/>
<feature type="region of interest" description="Disordered" evidence="8">
    <location>
        <begin position="249"/>
        <end position="318"/>
    </location>
</feature>
<evidence type="ECO:0000256" key="2">
    <source>
        <dbReference type="ARBA" id="ARBA00022723"/>
    </source>
</evidence>
<evidence type="ECO:0000256" key="4">
    <source>
        <dbReference type="ARBA" id="ARBA00022771"/>
    </source>
</evidence>
<dbReference type="GO" id="GO:0005634">
    <property type="term" value="C:nucleus"/>
    <property type="evidence" value="ECO:0007669"/>
    <property type="project" value="UniProtKB-SubCell"/>
</dbReference>
<sequence>MEFYSSDVLNVSPTGINQNSAIGCPSPSSPSIQLPGGDYHHHTTCQIFGDTDPLARAKSDSTAITGGIFQASPCFQNRPRSSDSILTSSNSGQILRADQQSNNNNINPGGHCLVANPHQPHYQVATTDQHGQISHLPCEDVTDPPPTLHAELDFQFEEIHQACPVTSDSIPRPARLSLNLGDHDMSHPLLDSHHSASGAGATAVTSHGNIMGLGSCYVDCSDLGGLPFQSSVVDHALMGFEPTFTFQEHHHSDHEVDEERSNCSPTELSSFSPHHRQAGHENQIQFHTQQQAGWQSFRSNSSALEDDQNQQPLSPTEMAALRSSSPCLAHSSNNLYFGSSPLCQYTESGSIPPLAMELSQTPTMLRTGSTASEFSTGSSVNSAGVNPIHVNPLSQPVTPQDDIFAPLSDPFHQHWWANQNESHSVESLVTSLRASIGQPLQNSADHEVGARMPSIFAHPLKMPTSSPGDQNNCRSPSSPYSLSQQTKSSHSSPYHLPSKTRRTSHRSTLSNHNRTASSKISSRPFLIEPDYSRLPTKRSRGRRPPISPDLGLPIPDGHLSIGLQSVPGGQAFDPNLNPHAETVKYCELTKTGKPKKIFICQVKGCGKCFKRSEHLKRHVRSIHTNDKPYNCPWMACMKSFSRHDNLNQHLRVHRVEEGGEVLNGLHIGSDGVLRSDLDESPVDPVIRGLRDVEVLDRFMVDE</sequence>
<dbReference type="Proteomes" id="UP000324748">
    <property type="component" value="Unassembled WGS sequence"/>
</dbReference>
<dbReference type="SMART" id="SM00355">
    <property type="entry name" value="ZnF_C2H2"/>
    <property type="match status" value="2"/>
</dbReference>
<dbReference type="PANTHER" id="PTHR40626:SF32">
    <property type="entry name" value="ZINC FINGER PROTEIN RST2"/>
    <property type="match status" value="1"/>
</dbReference>
<comment type="subcellular location">
    <subcellularLocation>
        <location evidence="1">Nucleus</location>
    </subcellularLocation>
</comment>
<reference evidence="10 11" key="1">
    <citation type="submission" date="2019-05" db="EMBL/GenBank/DDBJ databases">
        <title>Emergence of the Ug99 lineage of the wheat stem rust pathogen through somatic hybridization.</title>
        <authorList>
            <person name="Li F."/>
            <person name="Upadhyaya N.M."/>
            <person name="Sperschneider J."/>
            <person name="Matny O."/>
            <person name="Nguyen-Phuc H."/>
            <person name="Mago R."/>
            <person name="Raley C."/>
            <person name="Miller M.E."/>
            <person name="Silverstein K.A.T."/>
            <person name="Henningsen E."/>
            <person name="Hirsch C.D."/>
            <person name="Visser B."/>
            <person name="Pretorius Z.A."/>
            <person name="Steffenson B.J."/>
            <person name="Schwessinger B."/>
            <person name="Dodds P.N."/>
            <person name="Figueroa M."/>
        </authorList>
    </citation>
    <scope>NUCLEOTIDE SEQUENCE [LARGE SCALE GENOMIC DNA]</scope>
    <source>
        <strain evidence="10">21-0</strain>
    </source>
</reference>
<dbReference type="GO" id="GO:0008270">
    <property type="term" value="F:zinc ion binding"/>
    <property type="evidence" value="ECO:0007669"/>
    <property type="project" value="UniProtKB-KW"/>
</dbReference>